<sequence length="364" mass="42037">MFRPSALVNLVGRVFSTAPRAPRPSPLNPIPVGPIRLIRQTPRIPPPSLVWIPVVACLIELTDSPPQSDSQLNKSPVKMPKPSTPVLDGTDFWPNESVKGPQRRNPARSVGFTQIRSARSGKNTQLKSILKPEGRIIVAPKIKLRPWVKRKGVRFDQEIEIITIDRWIDPLEHLHSANWDLETLHRHRKAQEIAQNAKLEKAEAEKARPLRSAMAKGKSTMRKCYDAFFKVKPTKRVQFDEYCTVTEFERHIDPEKDVHPESEFGKGKYLTAWKVKHNPEYDFEMIGGRRVISRKDSHYTTWWSTAPWGQMYRHMEPCRQGTMCSWNEIADLQNQNPDWYPADAVAVWLGIRKRLRIKYGPFWA</sequence>
<keyword evidence="3" id="KW-1185">Reference proteome</keyword>
<dbReference type="Proteomes" id="UP000256690">
    <property type="component" value="Unassembled WGS sequence"/>
</dbReference>
<reference evidence="2 3" key="1">
    <citation type="journal article" date="2018" name="IMA Fungus">
        <title>IMA Genome-F 9: Draft genome sequence of Annulohypoxylon stygium, Aspergillus mulundensis, Berkeleyomyces basicola (syn. Thielaviopsis basicola), Ceratocystis smalleyi, two Cercospora beticola strains, Coleophoma cylindrospora, Fusarium fracticaudum, Phialophora cf. hyalina, and Morchella septimelata.</title>
        <authorList>
            <person name="Wingfield B.D."/>
            <person name="Bills G.F."/>
            <person name="Dong Y."/>
            <person name="Huang W."/>
            <person name="Nel W.J."/>
            <person name="Swalarsk-Parry B.S."/>
            <person name="Vaghefi N."/>
            <person name="Wilken P.M."/>
            <person name="An Z."/>
            <person name="de Beer Z.W."/>
            <person name="De Vos L."/>
            <person name="Chen L."/>
            <person name="Duong T.A."/>
            <person name="Gao Y."/>
            <person name="Hammerbacher A."/>
            <person name="Kikkert J.R."/>
            <person name="Li Y."/>
            <person name="Li H."/>
            <person name="Li K."/>
            <person name="Li Q."/>
            <person name="Liu X."/>
            <person name="Ma X."/>
            <person name="Naidoo K."/>
            <person name="Pethybridge S.J."/>
            <person name="Sun J."/>
            <person name="Steenkamp E.T."/>
            <person name="van der Nest M.A."/>
            <person name="van Wyk S."/>
            <person name="Wingfield M.J."/>
            <person name="Xiong C."/>
            <person name="Yue Q."/>
            <person name="Zhang X."/>
        </authorList>
    </citation>
    <scope>NUCLEOTIDE SEQUENCE [LARGE SCALE GENOMIC DNA]</scope>
    <source>
        <strain evidence="2 3">DSM 5745</strain>
    </source>
</reference>
<dbReference type="RefSeq" id="XP_026609189.1">
    <property type="nucleotide sequence ID" value="XM_026743344.1"/>
</dbReference>
<accession>A0A3D8T611</accession>
<dbReference type="GeneID" id="38111698"/>
<evidence type="ECO:0000313" key="2">
    <source>
        <dbReference type="EMBL" id="RDW94006.1"/>
    </source>
</evidence>
<gene>
    <name evidence="2" type="ORF">DSM5745_01328</name>
</gene>
<organism evidence="2 3">
    <name type="scientific">Aspergillus mulundensis</name>
    <dbReference type="NCBI Taxonomy" id="1810919"/>
    <lineage>
        <taxon>Eukaryota</taxon>
        <taxon>Fungi</taxon>
        <taxon>Dikarya</taxon>
        <taxon>Ascomycota</taxon>
        <taxon>Pezizomycotina</taxon>
        <taxon>Eurotiomycetes</taxon>
        <taxon>Eurotiomycetidae</taxon>
        <taxon>Eurotiales</taxon>
        <taxon>Aspergillaceae</taxon>
        <taxon>Aspergillus</taxon>
        <taxon>Aspergillus subgen. Nidulantes</taxon>
    </lineage>
</organism>
<dbReference type="EMBL" id="PVWQ01000001">
    <property type="protein sequence ID" value="RDW94006.1"/>
    <property type="molecule type" value="Genomic_DNA"/>
</dbReference>
<feature type="region of interest" description="Disordered" evidence="1">
    <location>
        <begin position="64"/>
        <end position="108"/>
    </location>
</feature>
<protein>
    <submittedName>
        <fullName evidence="2">Uncharacterized protein</fullName>
    </submittedName>
</protein>
<name>A0A3D8T611_9EURO</name>
<evidence type="ECO:0000313" key="3">
    <source>
        <dbReference type="Proteomes" id="UP000256690"/>
    </source>
</evidence>
<comment type="caution">
    <text evidence="2">The sequence shown here is derived from an EMBL/GenBank/DDBJ whole genome shotgun (WGS) entry which is preliminary data.</text>
</comment>
<proteinExistence type="predicted"/>
<evidence type="ECO:0000256" key="1">
    <source>
        <dbReference type="SAM" id="MobiDB-lite"/>
    </source>
</evidence>
<dbReference type="AlphaFoldDB" id="A0A3D8T611"/>
<feature type="compositionally biased region" description="Polar residues" evidence="1">
    <location>
        <begin position="64"/>
        <end position="74"/>
    </location>
</feature>